<evidence type="ECO:0000313" key="3">
    <source>
        <dbReference type="EMBL" id="TEB38588.1"/>
    </source>
</evidence>
<proteinExistence type="predicted"/>
<dbReference type="OrthoDB" id="2976292at2759"/>
<gene>
    <name evidence="3" type="ORF">FA13DRAFT_1751285</name>
</gene>
<keyword evidence="1" id="KW-0862">Zinc</keyword>
<keyword evidence="1" id="KW-0479">Metal-binding</keyword>
<dbReference type="InterPro" id="IPR007527">
    <property type="entry name" value="Znf_SWIM"/>
</dbReference>
<evidence type="ECO:0000256" key="1">
    <source>
        <dbReference type="PROSITE-ProRule" id="PRU00325"/>
    </source>
</evidence>
<name>A0A4Y7TXN3_COPMI</name>
<comment type="caution">
    <text evidence="3">The sequence shown here is derived from an EMBL/GenBank/DDBJ whole genome shotgun (WGS) entry which is preliminary data.</text>
</comment>
<keyword evidence="1" id="KW-0863">Zinc-finger</keyword>
<dbReference type="PROSITE" id="PS50966">
    <property type="entry name" value="ZF_SWIM"/>
    <property type="match status" value="1"/>
</dbReference>
<sequence length="187" mass="21329">MINMFTNDNAYLGAKWVLRLIHSRGLQVRNVLRVVHQGTGKQHLVALLDNKSYVCDCAMGMNLGIPCRHYFSVLTSVREFRFHISVVRSRWLQDHRLDTSTIEAVAPNEVHATPLPSRKTLRNPATSIISNPLHIPPNTREHLQPPTQTLPAREVFHETQAAMRQLISSVNTQEELDDLLGRLEEVR</sequence>
<evidence type="ECO:0000259" key="2">
    <source>
        <dbReference type="PROSITE" id="PS50966"/>
    </source>
</evidence>
<evidence type="ECO:0000313" key="4">
    <source>
        <dbReference type="Proteomes" id="UP000298030"/>
    </source>
</evidence>
<dbReference type="EMBL" id="QPFP01000002">
    <property type="protein sequence ID" value="TEB38588.1"/>
    <property type="molecule type" value="Genomic_DNA"/>
</dbReference>
<dbReference type="GO" id="GO:0008270">
    <property type="term" value="F:zinc ion binding"/>
    <property type="evidence" value="ECO:0007669"/>
    <property type="project" value="UniProtKB-KW"/>
</dbReference>
<reference evidence="3 4" key="1">
    <citation type="journal article" date="2019" name="Nat. Ecol. Evol.">
        <title>Megaphylogeny resolves global patterns of mushroom evolution.</title>
        <authorList>
            <person name="Varga T."/>
            <person name="Krizsan K."/>
            <person name="Foldi C."/>
            <person name="Dima B."/>
            <person name="Sanchez-Garcia M."/>
            <person name="Sanchez-Ramirez S."/>
            <person name="Szollosi G.J."/>
            <person name="Szarkandi J.G."/>
            <person name="Papp V."/>
            <person name="Albert L."/>
            <person name="Andreopoulos W."/>
            <person name="Angelini C."/>
            <person name="Antonin V."/>
            <person name="Barry K.W."/>
            <person name="Bougher N.L."/>
            <person name="Buchanan P."/>
            <person name="Buyck B."/>
            <person name="Bense V."/>
            <person name="Catcheside P."/>
            <person name="Chovatia M."/>
            <person name="Cooper J."/>
            <person name="Damon W."/>
            <person name="Desjardin D."/>
            <person name="Finy P."/>
            <person name="Geml J."/>
            <person name="Haridas S."/>
            <person name="Hughes K."/>
            <person name="Justo A."/>
            <person name="Karasinski D."/>
            <person name="Kautmanova I."/>
            <person name="Kiss B."/>
            <person name="Kocsube S."/>
            <person name="Kotiranta H."/>
            <person name="LaButti K.M."/>
            <person name="Lechner B.E."/>
            <person name="Liimatainen K."/>
            <person name="Lipzen A."/>
            <person name="Lukacs Z."/>
            <person name="Mihaltcheva S."/>
            <person name="Morgado L.N."/>
            <person name="Niskanen T."/>
            <person name="Noordeloos M.E."/>
            <person name="Ohm R.A."/>
            <person name="Ortiz-Santana B."/>
            <person name="Ovrebo C."/>
            <person name="Racz N."/>
            <person name="Riley R."/>
            <person name="Savchenko A."/>
            <person name="Shiryaev A."/>
            <person name="Soop K."/>
            <person name="Spirin V."/>
            <person name="Szebenyi C."/>
            <person name="Tomsovsky M."/>
            <person name="Tulloss R.E."/>
            <person name="Uehling J."/>
            <person name="Grigoriev I.V."/>
            <person name="Vagvolgyi C."/>
            <person name="Papp T."/>
            <person name="Martin F.M."/>
            <person name="Miettinen O."/>
            <person name="Hibbett D.S."/>
            <person name="Nagy L.G."/>
        </authorList>
    </citation>
    <scope>NUCLEOTIDE SEQUENCE [LARGE SCALE GENOMIC DNA]</scope>
    <source>
        <strain evidence="3 4">FP101781</strain>
    </source>
</reference>
<organism evidence="3 4">
    <name type="scientific">Coprinellus micaceus</name>
    <name type="common">Glistening ink-cap mushroom</name>
    <name type="synonym">Coprinus micaceus</name>
    <dbReference type="NCBI Taxonomy" id="71717"/>
    <lineage>
        <taxon>Eukaryota</taxon>
        <taxon>Fungi</taxon>
        <taxon>Dikarya</taxon>
        <taxon>Basidiomycota</taxon>
        <taxon>Agaricomycotina</taxon>
        <taxon>Agaricomycetes</taxon>
        <taxon>Agaricomycetidae</taxon>
        <taxon>Agaricales</taxon>
        <taxon>Agaricineae</taxon>
        <taxon>Psathyrellaceae</taxon>
        <taxon>Coprinellus</taxon>
    </lineage>
</organism>
<keyword evidence="4" id="KW-1185">Reference proteome</keyword>
<protein>
    <recommendedName>
        <fullName evidence="2">SWIM-type domain-containing protein</fullName>
    </recommendedName>
</protein>
<dbReference type="AlphaFoldDB" id="A0A4Y7TXN3"/>
<dbReference type="Proteomes" id="UP000298030">
    <property type="component" value="Unassembled WGS sequence"/>
</dbReference>
<dbReference type="STRING" id="71717.A0A4Y7TXN3"/>
<feature type="domain" description="SWIM-type" evidence="2">
    <location>
        <begin position="43"/>
        <end position="78"/>
    </location>
</feature>
<accession>A0A4Y7TXN3</accession>